<sequence>MTREPTIADCTSGGDGDEESRTDTEGDESRRRASTTGGREGSDPDAAEPARATYGWGSYDCARCGSATERVWRGEEGVVCSDCKEW</sequence>
<feature type="region of interest" description="Disordered" evidence="1">
    <location>
        <begin position="1"/>
        <end position="52"/>
    </location>
</feature>
<evidence type="ECO:0000313" key="4">
    <source>
        <dbReference type="Proteomes" id="UP001595925"/>
    </source>
</evidence>
<comment type="caution">
    <text evidence="3">The sequence shown here is derived from an EMBL/GenBank/DDBJ whole genome shotgun (WGS) entry which is preliminary data.</text>
</comment>
<dbReference type="EMBL" id="JBHSJG010000038">
    <property type="protein sequence ID" value="MFC4988970.1"/>
    <property type="molecule type" value="Genomic_DNA"/>
</dbReference>
<name>A0ABD5QGX4_9EURY</name>
<feature type="domain" description="DUF7573" evidence="2">
    <location>
        <begin position="50"/>
        <end position="86"/>
    </location>
</feature>
<dbReference type="AlphaFoldDB" id="A0ABD5QGX4"/>
<accession>A0ABD5QGX4</accession>
<dbReference type="Proteomes" id="UP001595925">
    <property type="component" value="Unassembled WGS sequence"/>
</dbReference>
<evidence type="ECO:0000313" key="3">
    <source>
        <dbReference type="EMBL" id="MFC4988970.1"/>
    </source>
</evidence>
<evidence type="ECO:0000259" key="2">
    <source>
        <dbReference type="Pfam" id="PF24458"/>
    </source>
</evidence>
<dbReference type="Pfam" id="PF24458">
    <property type="entry name" value="DUF7573"/>
    <property type="match status" value="1"/>
</dbReference>
<proteinExistence type="predicted"/>
<keyword evidence="4" id="KW-1185">Reference proteome</keyword>
<dbReference type="RefSeq" id="WP_224828396.1">
    <property type="nucleotide sequence ID" value="NZ_JAIVEF010000006.1"/>
</dbReference>
<dbReference type="InterPro" id="IPR055995">
    <property type="entry name" value="DUF7573"/>
</dbReference>
<feature type="compositionally biased region" description="Basic and acidic residues" evidence="1">
    <location>
        <begin position="19"/>
        <end position="31"/>
    </location>
</feature>
<organism evidence="3 4">
    <name type="scientific">Saliphagus infecundisoli</name>
    <dbReference type="NCBI Taxonomy" id="1849069"/>
    <lineage>
        <taxon>Archaea</taxon>
        <taxon>Methanobacteriati</taxon>
        <taxon>Methanobacteriota</taxon>
        <taxon>Stenosarchaea group</taxon>
        <taxon>Halobacteria</taxon>
        <taxon>Halobacteriales</taxon>
        <taxon>Natrialbaceae</taxon>
        <taxon>Saliphagus</taxon>
    </lineage>
</organism>
<reference evidence="3 4" key="1">
    <citation type="journal article" date="2019" name="Int. J. Syst. Evol. Microbiol.">
        <title>The Global Catalogue of Microorganisms (GCM) 10K type strain sequencing project: providing services to taxonomists for standard genome sequencing and annotation.</title>
        <authorList>
            <consortium name="The Broad Institute Genomics Platform"/>
            <consortium name="The Broad Institute Genome Sequencing Center for Infectious Disease"/>
            <person name="Wu L."/>
            <person name="Ma J."/>
        </authorList>
    </citation>
    <scope>NUCLEOTIDE SEQUENCE [LARGE SCALE GENOMIC DNA]</scope>
    <source>
        <strain evidence="3 4">CGMCC 1.15824</strain>
    </source>
</reference>
<protein>
    <recommendedName>
        <fullName evidence="2">DUF7573 domain-containing protein</fullName>
    </recommendedName>
</protein>
<evidence type="ECO:0000256" key="1">
    <source>
        <dbReference type="SAM" id="MobiDB-lite"/>
    </source>
</evidence>
<gene>
    <name evidence="3" type="ORF">ACFPFO_14590</name>
</gene>